<dbReference type="InterPro" id="IPR017853">
    <property type="entry name" value="GH"/>
</dbReference>
<dbReference type="PIRSF" id="PIRSF001024">
    <property type="entry name" value="Alph-amyl_fung"/>
    <property type="match status" value="1"/>
</dbReference>
<evidence type="ECO:0000259" key="11">
    <source>
        <dbReference type="SMART" id="SM00642"/>
    </source>
</evidence>
<dbReference type="GO" id="GO:0005975">
    <property type="term" value="P:carbohydrate metabolic process"/>
    <property type="evidence" value="ECO:0007669"/>
    <property type="project" value="InterPro"/>
</dbReference>
<dbReference type="InterPro" id="IPR013777">
    <property type="entry name" value="A-amylase-like"/>
</dbReference>
<dbReference type="Gene3D" id="2.60.40.1180">
    <property type="entry name" value="Golgi alpha-mannosidase II"/>
    <property type="match status" value="1"/>
</dbReference>
<evidence type="ECO:0000256" key="1">
    <source>
        <dbReference type="ARBA" id="ARBA00001913"/>
    </source>
</evidence>
<proteinExistence type="inferred from homology"/>
<dbReference type="EMBL" id="KE651166">
    <property type="protein sequence ID" value="EEB05470.1"/>
    <property type="molecule type" value="Genomic_DNA"/>
</dbReference>
<feature type="binding site" evidence="10">
    <location>
        <position position="320"/>
    </location>
    <ligand>
        <name>substrate</name>
    </ligand>
</feature>
<feature type="domain" description="Glycosyl hydrolase family 13 catalytic" evidence="11">
    <location>
        <begin position="38"/>
        <end position="392"/>
    </location>
</feature>
<evidence type="ECO:0000256" key="9">
    <source>
        <dbReference type="PIRSR" id="PIRSR001024-2"/>
    </source>
</evidence>
<evidence type="ECO:0000256" key="5">
    <source>
        <dbReference type="ARBA" id="ARBA00022837"/>
    </source>
</evidence>
<keyword evidence="13" id="KW-1185">Reference proteome</keyword>
<evidence type="ECO:0000256" key="10">
    <source>
        <dbReference type="PIRSR" id="PIRSR001024-5"/>
    </source>
</evidence>
<keyword evidence="7" id="KW-0326">Glycosidase</keyword>
<dbReference type="GO" id="GO:0005509">
    <property type="term" value="F:calcium ion binding"/>
    <property type="evidence" value="ECO:0007669"/>
    <property type="project" value="InterPro"/>
</dbReference>
<reference evidence="12 13" key="1">
    <citation type="journal article" date="2011" name="Science">
        <title>Comparative functional genomics of the fission yeasts.</title>
        <authorList>
            <person name="Rhind N."/>
            <person name="Chen Z."/>
            <person name="Yassour M."/>
            <person name="Thompson D.A."/>
            <person name="Haas B.J."/>
            <person name="Habib N."/>
            <person name="Wapinski I."/>
            <person name="Roy S."/>
            <person name="Lin M.F."/>
            <person name="Heiman D.I."/>
            <person name="Young S.K."/>
            <person name="Furuya K."/>
            <person name="Guo Y."/>
            <person name="Pidoux A."/>
            <person name="Chen H.M."/>
            <person name="Robbertse B."/>
            <person name="Goldberg J.M."/>
            <person name="Aoki K."/>
            <person name="Bayne E.H."/>
            <person name="Berlin A.M."/>
            <person name="Desjardins C.A."/>
            <person name="Dobbs E."/>
            <person name="Dukaj L."/>
            <person name="Fan L."/>
            <person name="FitzGerald M.G."/>
            <person name="French C."/>
            <person name="Gujja S."/>
            <person name="Hansen K."/>
            <person name="Keifenheim D."/>
            <person name="Levin J.Z."/>
            <person name="Mosher R.A."/>
            <person name="Mueller C.A."/>
            <person name="Pfiffner J."/>
            <person name="Priest M."/>
            <person name="Russ C."/>
            <person name="Smialowska A."/>
            <person name="Swoboda P."/>
            <person name="Sykes S.M."/>
            <person name="Vaughn M."/>
            <person name="Vengrova S."/>
            <person name="Yoder R."/>
            <person name="Zeng Q."/>
            <person name="Allshire R."/>
            <person name="Baulcombe D."/>
            <person name="Birren B.W."/>
            <person name="Brown W."/>
            <person name="Ekwall K."/>
            <person name="Kellis M."/>
            <person name="Leatherwood J."/>
            <person name="Levin H."/>
            <person name="Margalit H."/>
            <person name="Martienssen R."/>
            <person name="Nieduszynski C.A."/>
            <person name="Spatafora J.W."/>
            <person name="Friedman N."/>
            <person name="Dalgaard J.Z."/>
            <person name="Baumann P."/>
            <person name="Niki H."/>
            <person name="Regev A."/>
            <person name="Nusbaum C."/>
        </authorList>
    </citation>
    <scope>NUCLEOTIDE SEQUENCE [LARGE SCALE GENOMIC DNA]</scope>
    <source>
        <strain evidence="13">yFS275 / FY16936</strain>
    </source>
</reference>
<evidence type="ECO:0000256" key="7">
    <source>
        <dbReference type="ARBA" id="ARBA00023295"/>
    </source>
</evidence>
<dbReference type="VEuPathDB" id="FungiDB:SJAG_00485"/>
<dbReference type="GeneID" id="7047982"/>
<dbReference type="GO" id="GO:0004556">
    <property type="term" value="F:alpha-amylase activity"/>
    <property type="evidence" value="ECO:0007669"/>
    <property type="project" value="InterPro"/>
</dbReference>
<dbReference type="GO" id="GO:0009986">
    <property type="term" value="C:cell surface"/>
    <property type="evidence" value="ECO:0007669"/>
    <property type="project" value="UniProtKB-ARBA"/>
</dbReference>
<keyword evidence="3" id="KW-0479">Metal-binding</keyword>
<dbReference type="eggNOG" id="KOG0471">
    <property type="taxonomic scope" value="Eukaryota"/>
</dbReference>
<comment type="cofactor">
    <cofactor evidence="1">
        <name>Ca(2+)</name>
        <dbReference type="ChEBI" id="CHEBI:29108"/>
    </cofactor>
</comment>
<protein>
    <submittedName>
        <fullName evidence="12">Alpha-amylase</fullName>
    </submittedName>
</protein>
<evidence type="ECO:0000256" key="8">
    <source>
        <dbReference type="PIRSR" id="PIRSR001024-1"/>
    </source>
</evidence>
<evidence type="ECO:0000256" key="2">
    <source>
        <dbReference type="ARBA" id="ARBA00008061"/>
    </source>
</evidence>
<dbReference type="OMA" id="GFNPVNR"/>
<feature type="site" description="Transition state stabilizer" evidence="9">
    <location>
        <position position="320"/>
    </location>
</feature>
<dbReference type="PANTHER" id="PTHR10357">
    <property type="entry name" value="ALPHA-AMYLASE FAMILY MEMBER"/>
    <property type="match status" value="1"/>
</dbReference>
<keyword evidence="5" id="KW-0106">Calcium</keyword>
<evidence type="ECO:0000256" key="3">
    <source>
        <dbReference type="ARBA" id="ARBA00022723"/>
    </source>
</evidence>
<accession>B6JVR9</accession>
<evidence type="ECO:0000313" key="13">
    <source>
        <dbReference type="Proteomes" id="UP000001744"/>
    </source>
</evidence>
<dbReference type="PANTHER" id="PTHR10357:SF229">
    <property type="entry name" value="ALPHA-AMYLASE"/>
    <property type="match status" value="1"/>
</dbReference>
<dbReference type="InterPro" id="IPR006047">
    <property type="entry name" value="GH13_cat_dom"/>
</dbReference>
<dbReference type="AlphaFoldDB" id="B6JVR9"/>
<keyword evidence="4" id="KW-0378">Hydrolase</keyword>
<feature type="binding site" evidence="10">
    <location>
        <position position="226"/>
    </location>
    <ligand>
        <name>substrate</name>
    </ligand>
</feature>
<evidence type="ECO:0000256" key="4">
    <source>
        <dbReference type="ARBA" id="ARBA00022801"/>
    </source>
</evidence>
<dbReference type="Pfam" id="PF00128">
    <property type="entry name" value="Alpha-amylase"/>
    <property type="match status" value="2"/>
</dbReference>
<feature type="active site" description="Proton donor" evidence="8">
    <location>
        <position position="252"/>
    </location>
</feature>
<evidence type="ECO:0000313" key="12">
    <source>
        <dbReference type="EMBL" id="EEB05470.1"/>
    </source>
</evidence>
<dbReference type="HOGENOM" id="CLU_006462_7_2_1"/>
<dbReference type="Proteomes" id="UP000001744">
    <property type="component" value="Unassembled WGS sequence"/>
</dbReference>
<organism evidence="12 13">
    <name type="scientific">Schizosaccharomyces japonicus (strain yFS275 / FY16936)</name>
    <name type="common">Fission yeast</name>
    <dbReference type="NCBI Taxonomy" id="402676"/>
    <lineage>
        <taxon>Eukaryota</taxon>
        <taxon>Fungi</taxon>
        <taxon>Dikarya</taxon>
        <taxon>Ascomycota</taxon>
        <taxon>Taphrinomycotina</taxon>
        <taxon>Schizosaccharomycetes</taxon>
        <taxon>Schizosaccharomycetales</taxon>
        <taxon>Schizosaccharomycetaceae</taxon>
        <taxon>Schizosaccharomyces</taxon>
    </lineage>
</organism>
<feature type="binding site" evidence="10">
    <location>
        <position position="367"/>
    </location>
    <ligand>
        <name>substrate</name>
    </ligand>
</feature>
<feature type="binding site" evidence="10">
    <location>
        <position position="145"/>
    </location>
    <ligand>
        <name>substrate</name>
    </ligand>
</feature>
<dbReference type="SMART" id="SM00642">
    <property type="entry name" value="Aamy"/>
    <property type="match status" value="1"/>
</dbReference>
<keyword evidence="6" id="KW-0119">Carbohydrate metabolism</keyword>
<dbReference type="OrthoDB" id="204980at2759"/>
<name>B6JVR9_SCHJY</name>
<feature type="binding site" evidence="10">
    <location>
        <position position="256"/>
    </location>
    <ligand>
        <name>substrate</name>
    </ligand>
</feature>
<sequence>MILAMFRPFLSCLGYTPKAPEKANDYGAAIWRKQNIYQLLTDRFARNEDDYDHPATGRLYLGGTWRGIISKLDYLQSLGITAVWISPIVKNIEETTGYGQAYHGYWTEDMTELNSHFGTADDLRALVQALHERNMLCMIDIVVNHMAHSGSGPVNFARYRPFHRAEDYHEKRFIRDYDNLNDCLTGWLGDNVVCLPDIRTENPRICSIFQNWIAFLHREYNFDGIRVDTAKHVQKTFYPPFVHAANVFAMAEVFHGDPAYVGVYQHYLPSVLNYPLYYQLRDTFLDRKQNMSVFYQKAVLDIHRSFYDVTTAGNFVENHDVPRFLHTCRDYSLAVNALVATIFMDGFPIIYQGQEQMYNGGDDPENRDALWKSRYDTTNSMFRVISSLLKYRLKLCDIYSNFTTEPTQPLLVNDQLYAFTRPGVYVILTNMGSTFNSRIQIPLRTTCENKPLVDAFDEKPPAGLESRIASSTLHTSIQFGFPKVLIDPSILY</sequence>
<evidence type="ECO:0000256" key="6">
    <source>
        <dbReference type="ARBA" id="ARBA00023277"/>
    </source>
</evidence>
<gene>
    <name evidence="12" type="ORF">SJAG_00485</name>
</gene>
<dbReference type="CDD" id="cd11319">
    <property type="entry name" value="AmyAc_euk_AmyA"/>
    <property type="match status" value="1"/>
</dbReference>
<dbReference type="JaponicusDB" id="SJAG_00485"/>
<dbReference type="FunFam" id="3.20.20.80:FF:000120">
    <property type="entry name" value="Alpha-amylase A"/>
    <property type="match status" value="1"/>
</dbReference>
<dbReference type="STRING" id="402676.B6JVR9"/>
<dbReference type="RefSeq" id="XP_002171763.1">
    <property type="nucleotide sequence ID" value="XM_002171727.1"/>
</dbReference>
<dbReference type="Gene3D" id="3.20.20.80">
    <property type="entry name" value="Glycosidases"/>
    <property type="match status" value="1"/>
</dbReference>
<feature type="binding site" evidence="10">
    <location>
        <position position="106"/>
    </location>
    <ligand>
        <name>substrate</name>
    </ligand>
</feature>
<feature type="active site" description="Nucleophile" evidence="8">
    <location>
        <position position="228"/>
    </location>
</feature>
<dbReference type="InterPro" id="IPR013780">
    <property type="entry name" value="Glyco_hydro_b"/>
</dbReference>
<comment type="similarity">
    <text evidence="2">Belongs to the glycosyl hydrolase 13 family.</text>
</comment>
<dbReference type="SUPFAM" id="SSF51445">
    <property type="entry name" value="(Trans)glycosidases"/>
    <property type="match status" value="1"/>
</dbReference>